<dbReference type="Gene3D" id="1.20.1250.20">
    <property type="entry name" value="MFS general substrate transporter like domains"/>
    <property type="match status" value="1"/>
</dbReference>
<feature type="transmembrane region" description="Helical" evidence="5">
    <location>
        <begin position="85"/>
        <end position="104"/>
    </location>
</feature>
<comment type="caution">
    <text evidence="7">The sequence shown here is derived from an EMBL/GenBank/DDBJ whole genome shotgun (WGS) entry which is preliminary data.</text>
</comment>
<evidence type="ECO:0000256" key="1">
    <source>
        <dbReference type="ARBA" id="ARBA00004651"/>
    </source>
</evidence>
<dbReference type="GO" id="GO:0046943">
    <property type="term" value="F:carboxylic acid transmembrane transporter activity"/>
    <property type="evidence" value="ECO:0007669"/>
    <property type="project" value="TreeGrafter"/>
</dbReference>
<keyword evidence="2 5" id="KW-0812">Transmembrane</keyword>
<dbReference type="InterPro" id="IPR036259">
    <property type="entry name" value="MFS_trans_sf"/>
</dbReference>
<dbReference type="PROSITE" id="PS00217">
    <property type="entry name" value="SUGAR_TRANSPORT_2"/>
    <property type="match status" value="1"/>
</dbReference>
<dbReference type="PROSITE" id="PS00216">
    <property type="entry name" value="SUGAR_TRANSPORT_1"/>
    <property type="match status" value="1"/>
</dbReference>
<proteinExistence type="predicted"/>
<feature type="transmembrane region" description="Helical" evidence="5">
    <location>
        <begin position="288"/>
        <end position="308"/>
    </location>
</feature>
<organism evidence="7 8">
    <name type="scientific">Corynebacterium urealyticum</name>
    <dbReference type="NCBI Taxonomy" id="43771"/>
    <lineage>
        <taxon>Bacteria</taxon>
        <taxon>Bacillati</taxon>
        <taxon>Actinomycetota</taxon>
        <taxon>Actinomycetes</taxon>
        <taxon>Mycobacteriales</taxon>
        <taxon>Corynebacteriaceae</taxon>
        <taxon>Corynebacterium</taxon>
    </lineage>
</organism>
<feature type="non-terminal residue" evidence="7">
    <location>
        <position position="342"/>
    </location>
</feature>
<dbReference type="GO" id="GO:0005886">
    <property type="term" value="C:plasma membrane"/>
    <property type="evidence" value="ECO:0007669"/>
    <property type="project" value="UniProtKB-SubCell"/>
</dbReference>
<dbReference type="PROSITE" id="PS50850">
    <property type="entry name" value="MFS"/>
    <property type="match status" value="1"/>
</dbReference>
<feature type="transmembrane region" description="Helical" evidence="5">
    <location>
        <begin position="12"/>
        <end position="29"/>
    </location>
</feature>
<protein>
    <submittedName>
        <fullName evidence="7">MFS transporter</fullName>
    </submittedName>
</protein>
<accession>A0A2W5CZC4</accession>
<feature type="domain" description="Major facilitator superfamily (MFS) profile" evidence="6">
    <location>
        <begin position="19"/>
        <end position="342"/>
    </location>
</feature>
<evidence type="ECO:0000256" key="4">
    <source>
        <dbReference type="ARBA" id="ARBA00023136"/>
    </source>
</evidence>
<gene>
    <name evidence="7" type="ORF">DI609_06760</name>
</gene>
<keyword evidence="4 5" id="KW-0472">Membrane</keyword>
<evidence type="ECO:0000313" key="8">
    <source>
        <dbReference type="Proteomes" id="UP000249451"/>
    </source>
</evidence>
<feature type="transmembrane region" description="Helical" evidence="5">
    <location>
        <begin position="142"/>
        <end position="167"/>
    </location>
</feature>
<dbReference type="Pfam" id="PF07690">
    <property type="entry name" value="MFS_1"/>
    <property type="match status" value="1"/>
</dbReference>
<evidence type="ECO:0000313" key="7">
    <source>
        <dbReference type="EMBL" id="PZP00222.1"/>
    </source>
</evidence>
<dbReference type="InterPro" id="IPR011701">
    <property type="entry name" value="MFS"/>
</dbReference>
<keyword evidence="3 5" id="KW-1133">Transmembrane helix</keyword>
<dbReference type="SUPFAM" id="SSF103473">
    <property type="entry name" value="MFS general substrate transporter"/>
    <property type="match status" value="1"/>
</dbReference>
<feature type="transmembrane region" description="Helical" evidence="5">
    <location>
        <begin position="55"/>
        <end position="73"/>
    </location>
</feature>
<feature type="transmembrane region" description="Helical" evidence="5">
    <location>
        <begin position="250"/>
        <end position="268"/>
    </location>
</feature>
<dbReference type="Proteomes" id="UP000249451">
    <property type="component" value="Unassembled WGS sequence"/>
</dbReference>
<name>A0A2W5CZC4_9CORY</name>
<dbReference type="EMBL" id="QFNY01000144">
    <property type="protein sequence ID" value="PZP00222.1"/>
    <property type="molecule type" value="Genomic_DNA"/>
</dbReference>
<feature type="transmembrane region" description="Helical" evidence="5">
    <location>
        <begin position="110"/>
        <end position="130"/>
    </location>
</feature>
<dbReference type="InterPro" id="IPR020846">
    <property type="entry name" value="MFS_dom"/>
</dbReference>
<dbReference type="PANTHER" id="PTHR23508">
    <property type="entry name" value="CARBOXYLIC ACID TRANSPORTER PROTEIN HOMOLOG"/>
    <property type="match status" value="1"/>
</dbReference>
<reference evidence="7 8" key="1">
    <citation type="submission" date="2017-11" db="EMBL/GenBank/DDBJ databases">
        <title>Infants hospitalized years apart are colonized by the same room-sourced microbial strains.</title>
        <authorList>
            <person name="Brooks B."/>
            <person name="Olm M.R."/>
            <person name="Firek B.A."/>
            <person name="Baker R."/>
            <person name="Thomas B.C."/>
            <person name="Morowitz M.J."/>
            <person name="Banfield J.F."/>
        </authorList>
    </citation>
    <scope>NUCLEOTIDE SEQUENCE [LARGE SCALE GENOMIC DNA]</scope>
    <source>
        <strain evidence="7">S2_012_000_R3_87</strain>
    </source>
</reference>
<sequence length="342" mass="36172">MDLRQLIDNTRMSGYQWLIIAVAAFVNALDGYDLVAMAFSANAVTEEFDLSGSTLGWLLASALIGVGVGAVALAPLADRFGRKRLIVISLVITLAGLIATGFSSSVPELFVYRVITGIGVGGVLACVTVLTSEFSNLRFRGLAMAIYAAGYGLGASLCGTIASTLIPDHGWRIVFFAGAVLTTVALFAVLFFIPETPETLAARGDDAALQRLARRMGKVPADADEQQRVTVAVPSAAERGRARDLLGPELLRNTLLLWLGFALVNFGFNFANQWTPKLLTEVGLSEQFSALGGIMLALGGTVGSVLFGVLTTRLSTRTTLVIFSLTAGWVLVAFMLSTGFPV</sequence>
<feature type="transmembrane region" description="Helical" evidence="5">
    <location>
        <begin position="320"/>
        <end position="340"/>
    </location>
</feature>
<dbReference type="AlphaFoldDB" id="A0A2W5CZC4"/>
<feature type="transmembrane region" description="Helical" evidence="5">
    <location>
        <begin position="173"/>
        <end position="193"/>
    </location>
</feature>
<evidence type="ECO:0000256" key="2">
    <source>
        <dbReference type="ARBA" id="ARBA00022692"/>
    </source>
</evidence>
<dbReference type="PANTHER" id="PTHR23508:SF10">
    <property type="entry name" value="CARBOXYLIC ACID TRANSPORTER PROTEIN HOMOLOG"/>
    <property type="match status" value="1"/>
</dbReference>
<comment type="subcellular location">
    <subcellularLocation>
        <location evidence="1">Cell membrane</location>
        <topology evidence="1">Multi-pass membrane protein</topology>
    </subcellularLocation>
</comment>
<evidence type="ECO:0000256" key="5">
    <source>
        <dbReference type="SAM" id="Phobius"/>
    </source>
</evidence>
<evidence type="ECO:0000256" key="3">
    <source>
        <dbReference type="ARBA" id="ARBA00022989"/>
    </source>
</evidence>
<evidence type="ECO:0000259" key="6">
    <source>
        <dbReference type="PROSITE" id="PS50850"/>
    </source>
</evidence>
<dbReference type="InterPro" id="IPR005829">
    <property type="entry name" value="Sugar_transporter_CS"/>
</dbReference>